<evidence type="ECO:0000256" key="1">
    <source>
        <dbReference type="ARBA" id="ARBA00022679"/>
    </source>
</evidence>
<dbReference type="PANTHER" id="PTHR42755">
    <property type="entry name" value="3-DEOXY-MANNO-OCTULOSONATE CYTIDYLYLTRANSFERASE"/>
    <property type="match status" value="1"/>
</dbReference>
<feature type="site" description="Transition state stabilizer" evidence="3">
    <location>
        <position position="125"/>
    </location>
</feature>
<evidence type="ECO:0000256" key="5">
    <source>
        <dbReference type="SAM" id="SignalP"/>
    </source>
</evidence>
<protein>
    <recommendedName>
        <fullName evidence="4">3-deoxy-D-manno-octulosonic acid transferase</fullName>
        <shortName evidence="4">Kdo transferase</shortName>
        <ecNumber evidence="4">2.4.99.12</ecNumber>
    </recommendedName>
    <alternativeName>
        <fullName evidence="4">Lipid IV(A) 3-deoxy-D-manno-octulosonic acid transferase</fullName>
    </alternativeName>
</protein>
<dbReference type="AlphaFoldDB" id="A0A9D6QKA7"/>
<keyword evidence="4" id="KW-0472">Membrane</keyword>
<dbReference type="GO" id="GO:0009245">
    <property type="term" value="P:lipid A biosynthetic process"/>
    <property type="evidence" value="ECO:0007669"/>
    <property type="project" value="TreeGrafter"/>
</dbReference>
<dbReference type="GO" id="GO:0005886">
    <property type="term" value="C:plasma membrane"/>
    <property type="evidence" value="ECO:0007669"/>
    <property type="project" value="UniProtKB-SubCell"/>
</dbReference>
<evidence type="ECO:0000256" key="3">
    <source>
        <dbReference type="PIRSR" id="PIRSR639901-2"/>
    </source>
</evidence>
<comment type="function">
    <text evidence="4">Involved in lipopolysaccharide (LPS) biosynthesis. Catalyzes the transfer of 3-deoxy-D-manno-octulosonate (Kdo) residue(s) from CMP-Kdo to lipid IV(A), the tetraacyldisaccharide-1,4'-bisphosphate precursor of lipid A.</text>
</comment>
<evidence type="ECO:0000259" key="6">
    <source>
        <dbReference type="Pfam" id="PF04413"/>
    </source>
</evidence>
<reference evidence="7" key="1">
    <citation type="submission" date="2020-07" db="EMBL/GenBank/DDBJ databases">
        <title>Huge and variable diversity of episymbiotic CPR bacteria and DPANN archaea in groundwater ecosystems.</title>
        <authorList>
            <person name="He C.Y."/>
            <person name="Keren R."/>
            <person name="Whittaker M."/>
            <person name="Farag I.F."/>
            <person name="Doudna J."/>
            <person name="Cate J.H.D."/>
            <person name="Banfield J.F."/>
        </authorList>
    </citation>
    <scope>NUCLEOTIDE SEQUENCE</scope>
    <source>
        <strain evidence="7">NC_groundwater_928_Pr1_S-0.2um_72_17</strain>
    </source>
</reference>
<keyword evidence="5" id="KW-0732">Signal</keyword>
<dbReference type="Gene3D" id="3.40.50.11720">
    <property type="entry name" value="3-Deoxy-D-manno-octulosonic-acid transferase, N-terminal domain"/>
    <property type="match status" value="1"/>
</dbReference>
<sequence length="386" mass="40755">MSLAWAAYRTVAPLLGAAAPAARIFASPAERPLWGERLGQVTAPDVTDAWIHAASLGEALAVGPLVRELEELAPRARFQLTATTRGGRARLAGLGPPYALAPLDAPQPVGRFLAGVRPRRLVLIETELWPHWLLAAREQGLPVAVVSARLSRRSVHRYARLGSSFRELVAGLAAVLCQTGEDRERWIAAGAPAGRSAVVGNLKTDALPGPAPHRDRGRIDLGLDPDRPLMVFGNVRPGELRAIAPAWRALPEAVRARWQVVAVPRHPRAASELRSEAKAAGLAAGEPNRASGADGAWRWDHHLGVLQRYYAVADLAIVGGTFAPYGGHNPIEPAACGAAVVIGPHHAAQSEGVRALLAAGGARVATDEAALARTLRELLGDDAARA</sequence>
<dbReference type="Pfam" id="PF04413">
    <property type="entry name" value="Glycos_transf_N"/>
    <property type="match status" value="1"/>
</dbReference>
<keyword evidence="1 4" id="KW-0808">Transferase</keyword>
<keyword evidence="4" id="KW-1003">Cell membrane</keyword>
<evidence type="ECO:0000313" key="8">
    <source>
        <dbReference type="Proteomes" id="UP000807850"/>
    </source>
</evidence>
<feature type="non-terminal residue" evidence="7">
    <location>
        <position position="386"/>
    </location>
</feature>
<evidence type="ECO:0000256" key="4">
    <source>
        <dbReference type="RuleBase" id="RU365103"/>
    </source>
</evidence>
<dbReference type="InterPro" id="IPR038107">
    <property type="entry name" value="Glycos_transf_N_sf"/>
</dbReference>
<feature type="chain" id="PRO_5038637604" description="3-deoxy-D-manno-octulosonic acid transferase" evidence="5">
    <location>
        <begin position="18"/>
        <end position="386"/>
    </location>
</feature>
<dbReference type="EMBL" id="JACQAY010000249">
    <property type="protein sequence ID" value="MBI3540110.1"/>
    <property type="molecule type" value="Genomic_DNA"/>
</dbReference>
<dbReference type="InterPro" id="IPR039901">
    <property type="entry name" value="Kdotransferase"/>
</dbReference>
<dbReference type="Gene3D" id="3.40.50.2000">
    <property type="entry name" value="Glycogen Phosphorylase B"/>
    <property type="match status" value="1"/>
</dbReference>
<feature type="active site" description="Proton acceptor" evidence="2">
    <location>
        <position position="58"/>
    </location>
</feature>
<evidence type="ECO:0000313" key="7">
    <source>
        <dbReference type="EMBL" id="MBI3540110.1"/>
    </source>
</evidence>
<dbReference type="PANTHER" id="PTHR42755:SF1">
    <property type="entry name" value="3-DEOXY-D-MANNO-OCTULOSONIC ACID TRANSFERASE, MITOCHONDRIAL-RELATED"/>
    <property type="match status" value="1"/>
</dbReference>
<evidence type="ECO:0000256" key="2">
    <source>
        <dbReference type="PIRSR" id="PIRSR639901-1"/>
    </source>
</evidence>
<comment type="caution">
    <text evidence="7">The sequence shown here is derived from an EMBL/GenBank/DDBJ whole genome shotgun (WGS) entry which is preliminary data.</text>
</comment>
<proteinExistence type="inferred from homology"/>
<gene>
    <name evidence="7" type="ORF">HY076_07540</name>
</gene>
<dbReference type="Proteomes" id="UP000807850">
    <property type="component" value="Unassembled WGS sequence"/>
</dbReference>
<feature type="signal peptide" evidence="5">
    <location>
        <begin position="1"/>
        <end position="17"/>
    </location>
</feature>
<comment type="catalytic activity">
    <reaction evidence="4">
        <text>lipid IVA (E. coli) + CMP-3-deoxy-beta-D-manno-octulosonate = alpha-Kdo-(2-&gt;6)-lipid IVA (E. coli) + CMP + H(+)</text>
        <dbReference type="Rhea" id="RHEA:28066"/>
        <dbReference type="ChEBI" id="CHEBI:15378"/>
        <dbReference type="ChEBI" id="CHEBI:58603"/>
        <dbReference type="ChEBI" id="CHEBI:60364"/>
        <dbReference type="ChEBI" id="CHEBI:60377"/>
        <dbReference type="ChEBI" id="CHEBI:85987"/>
        <dbReference type="EC" id="2.4.99.12"/>
    </reaction>
</comment>
<dbReference type="GO" id="GO:0043842">
    <property type="term" value="F:Kdo transferase activity"/>
    <property type="evidence" value="ECO:0007669"/>
    <property type="project" value="UniProtKB-EC"/>
</dbReference>
<feature type="domain" description="3-deoxy-D-manno-octulosonic-acid transferase N-terminal" evidence="6">
    <location>
        <begin position="34"/>
        <end position="205"/>
    </location>
</feature>
<dbReference type="SUPFAM" id="SSF53756">
    <property type="entry name" value="UDP-Glycosyltransferase/glycogen phosphorylase"/>
    <property type="match status" value="1"/>
</dbReference>
<keyword evidence="4" id="KW-0448">Lipopolysaccharide biosynthesis</keyword>
<comment type="pathway">
    <text evidence="4">Bacterial outer membrane biogenesis; LPS core biosynthesis.</text>
</comment>
<dbReference type="EC" id="2.4.99.12" evidence="4"/>
<dbReference type="GO" id="GO:0009244">
    <property type="term" value="P:lipopolysaccharide core region biosynthetic process"/>
    <property type="evidence" value="ECO:0007669"/>
    <property type="project" value="UniProtKB-UniRule"/>
</dbReference>
<comment type="subcellular location">
    <subcellularLocation>
        <location evidence="4">Cell membrane</location>
    </subcellularLocation>
</comment>
<organism evidence="7 8">
    <name type="scientific">Eiseniibacteriota bacterium</name>
    <dbReference type="NCBI Taxonomy" id="2212470"/>
    <lineage>
        <taxon>Bacteria</taxon>
        <taxon>Candidatus Eiseniibacteriota</taxon>
    </lineage>
</organism>
<dbReference type="InterPro" id="IPR007507">
    <property type="entry name" value="Glycos_transf_N"/>
</dbReference>
<accession>A0A9D6QKA7</accession>
<feature type="site" description="Transition state stabilizer" evidence="3">
    <location>
        <position position="203"/>
    </location>
</feature>
<comment type="similarity">
    <text evidence="4">Belongs to the glycosyltransferase group 1 family.</text>
</comment>
<name>A0A9D6QKA7_UNCEI</name>